<feature type="domain" description="Rhodanese" evidence="1">
    <location>
        <begin position="25"/>
        <end position="109"/>
    </location>
</feature>
<keyword evidence="3" id="KW-1185">Reference proteome</keyword>
<dbReference type="EMBL" id="FSRC01000001">
    <property type="protein sequence ID" value="SIN70657.1"/>
    <property type="molecule type" value="Genomic_DNA"/>
</dbReference>
<sequence>MNNSSNTVSKNYREIASGEFHDLAIMPHTIVVDVRSAGEFEGGKIRGAINLDVSSSDFMNQIQNLSKDITYLIYCRSGNRSGMACAIMNEMGFKEVINLKQGLLLWPFELV</sequence>
<dbReference type="SMART" id="SM00450">
    <property type="entry name" value="RHOD"/>
    <property type="match status" value="1"/>
</dbReference>
<dbReference type="Gene3D" id="3.40.250.10">
    <property type="entry name" value="Rhodanese-like domain"/>
    <property type="match status" value="1"/>
</dbReference>
<dbReference type="CDD" id="cd00158">
    <property type="entry name" value="RHOD"/>
    <property type="match status" value="1"/>
</dbReference>
<dbReference type="RefSeq" id="WP_074223678.1">
    <property type="nucleotide sequence ID" value="NZ_FSRC01000001.1"/>
</dbReference>
<dbReference type="InterPro" id="IPR001763">
    <property type="entry name" value="Rhodanese-like_dom"/>
</dbReference>
<keyword evidence="2" id="KW-0808">Transferase</keyword>
<dbReference type="SUPFAM" id="SSF52821">
    <property type="entry name" value="Rhodanese/Cell cycle control phosphatase"/>
    <property type="match status" value="1"/>
</dbReference>
<dbReference type="PANTHER" id="PTHR43031:SF1">
    <property type="entry name" value="PYRIDINE NUCLEOTIDE-DISULPHIDE OXIDOREDUCTASE"/>
    <property type="match status" value="1"/>
</dbReference>
<proteinExistence type="predicted"/>
<accession>A0A1N6DIW6</accession>
<name>A0A1N6DIW6_9BACT</name>
<dbReference type="AlphaFoldDB" id="A0A1N6DIW6"/>
<gene>
    <name evidence="2" type="ORF">SAMN05444394_0972</name>
</gene>
<dbReference type="Proteomes" id="UP000185221">
    <property type="component" value="Unassembled WGS sequence"/>
</dbReference>
<dbReference type="GO" id="GO:0016740">
    <property type="term" value="F:transferase activity"/>
    <property type="evidence" value="ECO:0007669"/>
    <property type="project" value="UniProtKB-KW"/>
</dbReference>
<evidence type="ECO:0000259" key="1">
    <source>
        <dbReference type="PROSITE" id="PS50206"/>
    </source>
</evidence>
<dbReference type="InterPro" id="IPR050229">
    <property type="entry name" value="GlpE_sulfurtransferase"/>
</dbReference>
<reference evidence="3" key="1">
    <citation type="submission" date="2016-11" db="EMBL/GenBank/DDBJ databases">
        <authorList>
            <person name="Varghese N."/>
            <person name="Submissions S."/>
        </authorList>
    </citation>
    <scope>NUCLEOTIDE SEQUENCE [LARGE SCALE GENOMIC DNA]</scope>
    <source>
        <strain evidence="3">DSM 15292</strain>
    </source>
</reference>
<evidence type="ECO:0000313" key="2">
    <source>
        <dbReference type="EMBL" id="SIN70657.1"/>
    </source>
</evidence>
<dbReference type="PANTHER" id="PTHR43031">
    <property type="entry name" value="FAD-DEPENDENT OXIDOREDUCTASE"/>
    <property type="match status" value="1"/>
</dbReference>
<dbReference type="STRING" id="226505.SAMN05444394_0972"/>
<dbReference type="Pfam" id="PF00581">
    <property type="entry name" value="Rhodanese"/>
    <property type="match status" value="1"/>
</dbReference>
<evidence type="ECO:0000313" key="3">
    <source>
        <dbReference type="Proteomes" id="UP000185221"/>
    </source>
</evidence>
<dbReference type="InterPro" id="IPR036873">
    <property type="entry name" value="Rhodanese-like_dom_sf"/>
</dbReference>
<protein>
    <submittedName>
        <fullName evidence="2">Rhodanese-related sulfurtransferase</fullName>
    </submittedName>
</protein>
<dbReference type="OrthoDB" id="9808735at2"/>
<dbReference type="PROSITE" id="PS50206">
    <property type="entry name" value="RHODANESE_3"/>
    <property type="match status" value="1"/>
</dbReference>
<organism evidence="2 3">
    <name type="scientific">Algoriphagus halophilus</name>
    <dbReference type="NCBI Taxonomy" id="226505"/>
    <lineage>
        <taxon>Bacteria</taxon>
        <taxon>Pseudomonadati</taxon>
        <taxon>Bacteroidota</taxon>
        <taxon>Cytophagia</taxon>
        <taxon>Cytophagales</taxon>
        <taxon>Cyclobacteriaceae</taxon>
        <taxon>Algoriphagus</taxon>
    </lineage>
</organism>